<dbReference type="InterPro" id="IPR001509">
    <property type="entry name" value="Epimerase_deHydtase"/>
</dbReference>
<accession>A0A2M8GLK4</accession>
<comment type="caution">
    <text evidence="2">The sequence shown here is derived from an EMBL/GenBank/DDBJ whole genome shotgun (WGS) entry which is preliminary data.</text>
</comment>
<dbReference type="Gene3D" id="3.40.50.720">
    <property type="entry name" value="NAD(P)-binding Rossmann-like Domain"/>
    <property type="match status" value="1"/>
</dbReference>
<dbReference type="PANTHER" id="PTHR43245:SF23">
    <property type="entry name" value="NAD(P)-BINDING DOMAIN-CONTAINING PROTEIN"/>
    <property type="match status" value="1"/>
</dbReference>
<proteinExistence type="predicted"/>
<dbReference type="AlphaFoldDB" id="A0A2M8GLK4"/>
<evidence type="ECO:0000259" key="1">
    <source>
        <dbReference type="Pfam" id="PF01370"/>
    </source>
</evidence>
<feature type="domain" description="NAD-dependent epimerase/dehydratase" evidence="1">
    <location>
        <begin position="5"/>
        <end position="239"/>
    </location>
</feature>
<protein>
    <recommendedName>
        <fullName evidence="1">NAD-dependent epimerase/dehydratase domain-containing protein</fullName>
    </recommendedName>
</protein>
<name>A0A2M8GLK4_9BACT</name>
<dbReference type="CDD" id="cd08946">
    <property type="entry name" value="SDR_e"/>
    <property type="match status" value="1"/>
</dbReference>
<reference evidence="3" key="1">
    <citation type="submission" date="2017-09" db="EMBL/GenBank/DDBJ databases">
        <title>Depth-based differentiation of microbial function through sediment-hosted aquifers and enrichment of novel symbionts in the deep terrestrial subsurface.</title>
        <authorList>
            <person name="Probst A.J."/>
            <person name="Ladd B."/>
            <person name="Jarett J.K."/>
            <person name="Geller-Mcgrath D.E."/>
            <person name="Sieber C.M.K."/>
            <person name="Emerson J.B."/>
            <person name="Anantharaman K."/>
            <person name="Thomas B.C."/>
            <person name="Malmstrom R."/>
            <person name="Stieglmeier M."/>
            <person name="Klingl A."/>
            <person name="Woyke T."/>
            <person name="Ryan C.M."/>
            <person name="Banfield J.F."/>
        </authorList>
    </citation>
    <scope>NUCLEOTIDE SEQUENCE [LARGE SCALE GENOMIC DNA]</scope>
</reference>
<evidence type="ECO:0000313" key="2">
    <source>
        <dbReference type="EMBL" id="PJC81309.1"/>
    </source>
</evidence>
<dbReference type="PANTHER" id="PTHR43245">
    <property type="entry name" value="BIFUNCTIONAL POLYMYXIN RESISTANCE PROTEIN ARNA"/>
    <property type="match status" value="1"/>
</dbReference>
<dbReference type="SUPFAM" id="SSF51735">
    <property type="entry name" value="NAD(P)-binding Rossmann-fold domains"/>
    <property type="match status" value="1"/>
</dbReference>
<dbReference type="InterPro" id="IPR036291">
    <property type="entry name" value="NAD(P)-bd_dom_sf"/>
</dbReference>
<gene>
    <name evidence="2" type="ORF">CO007_05385</name>
</gene>
<dbReference type="EMBL" id="PFQK01000092">
    <property type="protein sequence ID" value="PJC81309.1"/>
    <property type="molecule type" value="Genomic_DNA"/>
</dbReference>
<dbReference type="Proteomes" id="UP000229370">
    <property type="component" value="Unassembled WGS sequence"/>
</dbReference>
<evidence type="ECO:0000313" key="3">
    <source>
        <dbReference type="Proteomes" id="UP000229370"/>
    </source>
</evidence>
<dbReference type="Pfam" id="PF01370">
    <property type="entry name" value="Epimerase"/>
    <property type="match status" value="1"/>
</dbReference>
<dbReference type="InterPro" id="IPR050177">
    <property type="entry name" value="Lipid_A_modif_metabolic_enz"/>
</dbReference>
<sequence>MKGKILLTGGAGYIGAVLLKKLLHCGYKVKVFDNLLFGEVSIKPYINKIGITKKDIRKISKNDLININTVIHQAGLSNDPMAEFDPKANFEINTLGTIRLAKLCKEFGIKRFTFASSASIYNRGILKRTRVQKEDGIVKPKAPYSVSKYKAETELLKMADANFAPIIFRQGTVYGYSPRMRYDLVVNTMLKTALDKGKIYVFCGGVQWRPLVDVEDVATAHIKAIEIPEKKLTGQIVNLFYDNYRVLEVAHKVKAVVERETKKTIKIIVDHSPKKDRSYRISNTKVEKLLRWRPKISIETSVKNMLKQIKFNKMEDFSNPRYYNINWIKQVGRKL</sequence>
<organism evidence="2 3">
    <name type="scientific">Candidatus Roizmanbacteria bacterium CG_4_8_14_3_um_filter_36_10</name>
    <dbReference type="NCBI Taxonomy" id="1974834"/>
    <lineage>
        <taxon>Bacteria</taxon>
        <taxon>Candidatus Roizmaniibacteriota</taxon>
    </lineage>
</organism>